<dbReference type="GeneID" id="22577255"/>
<reference evidence="2 3" key="1">
    <citation type="journal article" date="2015" name="Sci. Rep.">
        <title>The genome of Leishmania panamensis: insights into genomics of the L. (Viannia) subgenus.</title>
        <authorList>
            <person name="Llanes A."/>
            <person name="Restrepo C.M."/>
            <person name="Vecchio G.D."/>
            <person name="Anguizola F.J."/>
            <person name="Lleonart R."/>
        </authorList>
    </citation>
    <scope>NUCLEOTIDE SEQUENCE [LARGE SCALE GENOMIC DNA]</scope>
    <source>
        <strain evidence="2 3">MHOM/PA/94/PSC-1</strain>
    </source>
</reference>
<organism evidence="2 3">
    <name type="scientific">Leishmania panamensis</name>
    <dbReference type="NCBI Taxonomy" id="5679"/>
    <lineage>
        <taxon>Eukaryota</taxon>
        <taxon>Discoba</taxon>
        <taxon>Euglenozoa</taxon>
        <taxon>Kinetoplastea</taxon>
        <taxon>Metakinetoplastina</taxon>
        <taxon>Trypanosomatida</taxon>
        <taxon>Trypanosomatidae</taxon>
        <taxon>Leishmaniinae</taxon>
        <taxon>Leishmania</taxon>
        <taxon>Leishmania guyanensis species complex</taxon>
    </lineage>
</organism>
<dbReference type="RefSeq" id="XP_010701225.1">
    <property type="nucleotide sequence ID" value="XM_010702923.1"/>
</dbReference>
<proteinExistence type="predicted"/>
<protein>
    <submittedName>
        <fullName evidence="2">Uncharacterized protein</fullName>
    </submittedName>
</protein>
<dbReference type="eggNOG" id="ENOG502S9I8">
    <property type="taxonomic scope" value="Eukaryota"/>
</dbReference>
<dbReference type="VEuPathDB" id="TriTrypDB:LPAL13_300024400"/>
<feature type="compositionally biased region" description="Polar residues" evidence="1">
    <location>
        <begin position="109"/>
        <end position="119"/>
    </location>
</feature>
<evidence type="ECO:0000313" key="2">
    <source>
        <dbReference type="EMBL" id="AIO00425.1"/>
    </source>
</evidence>
<name>A0A088RYP5_LEIPA</name>
<sequence>MKFTHREIEADRRKPVGSLFMHLMDRDSMPSRSHRNAAAQQLNMHSLRNTQLSLYAQDLQHGSSTPLRGRRHFPKQDRHVDCNREEDVRTPRGVRRGATPHSSMDHIGSNMTPRASTEVATPRQRRYVPPPVRSSPYRPFWLGDDEITYNASSRRGTGGATRSYSVGGQVFSRSSSTAGHLTAGSLVPLPEKPIEKPVPPLLPVKPRKKGIRMFAEQRSRSADDMHRGVRMVPPPPHWRSAADRQWDFLELGIDSCETPAPLYRNESHIDVGGPIITVDGSPPPLVPTRRWRGGQRYADTPVRRTFDIITGRPLVY</sequence>
<dbReference type="VEuPathDB" id="TriTrypDB:LPMP_302020"/>
<evidence type="ECO:0000256" key="1">
    <source>
        <dbReference type="SAM" id="MobiDB-lite"/>
    </source>
</evidence>
<feature type="region of interest" description="Disordered" evidence="1">
    <location>
        <begin position="82"/>
        <end position="131"/>
    </location>
</feature>
<dbReference type="KEGG" id="lpan:LPMP_302020"/>
<dbReference type="EMBL" id="CP009399">
    <property type="protein sequence ID" value="AIO00425.1"/>
    <property type="molecule type" value="Genomic_DNA"/>
</dbReference>
<keyword evidence="3" id="KW-1185">Reference proteome</keyword>
<accession>A0A088RYP5</accession>
<dbReference type="Proteomes" id="UP000063063">
    <property type="component" value="Chromosome 30"/>
</dbReference>
<gene>
    <name evidence="2" type="ORF">LPMP_302020</name>
</gene>
<evidence type="ECO:0000313" key="3">
    <source>
        <dbReference type="Proteomes" id="UP000063063"/>
    </source>
</evidence>
<dbReference type="OrthoDB" id="271369at2759"/>
<dbReference type="AlphaFoldDB" id="A0A088RYP5"/>